<dbReference type="InterPro" id="IPR042099">
    <property type="entry name" value="ANL_N_sf"/>
</dbReference>
<dbReference type="STRING" id="69004.A0A182Q0L1"/>
<evidence type="ECO:0008006" key="7">
    <source>
        <dbReference type="Google" id="ProtNLM"/>
    </source>
</evidence>
<dbReference type="PANTHER" id="PTHR24096">
    <property type="entry name" value="LONG-CHAIN-FATTY-ACID--COA LIGASE"/>
    <property type="match status" value="1"/>
</dbReference>
<dbReference type="PANTHER" id="PTHR24096:SF353">
    <property type="entry name" value="GH16244P-RELATED"/>
    <property type="match status" value="1"/>
</dbReference>
<dbReference type="InterPro" id="IPR025110">
    <property type="entry name" value="AMP-bd_C"/>
</dbReference>
<keyword evidence="2" id="KW-0576">Peroxisome</keyword>
<evidence type="ECO:0000256" key="1">
    <source>
        <dbReference type="ARBA" id="ARBA00004275"/>
    </source>
</evidence>
<dbReference type="InterPro" id="IPR000873">
    <property type="entry name" value="AMP-dep_synth/lig_dom"/>
</dbReference>
<protein>
    <recommendedName>
        <fullName evidence="7">AMP-dependent synthetase/ligase domain-containing protein</fullName>
    </recommendedName>
</protein>
<accession>A0A182Q0L1</accession>
<dbReference type="AlphaFoldDB" id="A0A182Q0L1"/>
<dbReference type="Proteomes" id="UP000075886">
    <property type="component" value="Unassembled WGS sequence"/>
</dbReference>
<dbReference type="EMBL" id="AXCN02000725">
    <property type="status" value="NOT_ANNOTATED_CDS"/>
    <property type="molecule type" value="Genomic_DNA"/>
</dbReference>
<keyword evidence="6" id="KW-1185">Reference proteome</keyword>
<sequence length="457" mass="50686">MHSLLVVSYSEEGLLEVRSVVAMANQSTRYDPETRTWYGPSKTSVFNPEASIGQMIYEILQRSPDRVMQIDIDTGRSMTYAEFRTRLVRFAQNLTAIGVRQGDVVTLANANSENLAPLACALLTIGAPMNPLAPSFNEDDMANMLRTTKPKLVFCDDNNYEVVRNALGKVVTNKDQMPPLYVLESDREDVKHAEDLLKETGQEDQFITKTADLSSVRTWILGGGFIPEKLRDRIDAMLAPTGGRTMCVYGLSETGRVTMDAQKRKPKSVGSLVYDAVVRIVDDNGNRLGVGESGEILVQTAGDHGSYYGNEDASLKAKDANGFFQSGDIGFFDDEGYLYIVDRKKDIFKYRNFYISPTDLEAIISQIEGVLEVCVVGIKDENLATDVPAVAIVRLPGALSLDATQVHKVVDEQVSDYKRLRGGVFFVEELPKTHNGKIVRRKVAEMIQKLNSETNLN</sequence>
<dbReference type="EnsemblMetazoa" id="AFAF000675-RA">
    <property type="protein sequence ID" value="AFAF000675-PA"/>
    <property type="gene ID" value="AFAF000675"/>
</dbReference>
<organism evidence="5 6">
    <name type="scientific">Anopheles farauti</name>
    <dbReference type="NCBI Taxonomy" id="69004"/>
    <lineage>
        <taxon>Eukaryota</taxon>
        <taxon>Metazoa</taxon>
        <taxon>Ecdysozoa</taxon>
        <taxon>Arthropoda</taxon>
        <taxon>Hexapoda</taxon>
        <taxon>Insecta</taxon>
        <taxon>Pterygota</taxon>
        <taxon>Neoptera</taxon>
        <taxon>Endopterygota</taxon>
        <taxon>Diptera</taxon>
        <taxon>Nematocera</taxon>
        <taxon>Culicoidea</taxon>
        <taxon>Culicidae</taxon>
        <taxon>Anophelinae</taxon>
        <taxon>Anopheles</taxon>
    </lineage>
</organism>
<dbReference type="Pfam" id="PF00501">
    <property type="entry name" value="AMP-binding"/>
    <property type="match status" value="1"/>
</dbReference>
<evidence type="ECO:0000256" key="2">
    <source>
        <dbReference type="ARBA" id="ARBA00023140"/>
    </source>
</evidence>
<reference evidence="6" key="1">
    <citation type="submission" date="2014-01" db="EMBL/GenBank/DDBJ databases">
        <title>The Genome Sequence of Anopheles farauti FAR1 (V2).</title>
        <authorList>
            <consortium name="The Broad Institute Genomics Platform"/>
            <person name="Neafsey D.E."/>
            <person name="Besansky N."/>
            <person name="Howell P."/>
            <person name="Walton C."/>
            <person name="Young S.K."/>
            <person name="Zeng Q."/>
            <person name="Gargeya S."/>
            <person name="Fitzgerald M."/>
            <person name="Haas B."/>
            <person name="Abouelleil A."/>
            <person name="Allen A.W."/>
            <person name="Alvarado L."/>
            <person name="Arachchi H.M."/>
            <person name="Berlin A.M."/>
            <person name="Chapman S.B."/>
            <person name="Gainer-Dewar J."/>
            <person name="Goldberg J."/>
            <person name="Griggs A."/>
            <person name="Gujja S."/>
            <person name="Hansen M."/>
            <person name="Howarth C."/>
            <person name="Imamovic A."/>
            <person name="Ireland A."/>
            <person name="Larimer J."/>
            <person name="McCowan C."/>
            <person name="Murphy C."/>
            <person name="Pearson M."/>
            <person name="Poon T.W."/>
            <person name="Priest M."/>
            <person name="Roberts A."/>
            <person name="Saif S."/>
            <person name="Shea T."/>
            <person name="Sisk P."/>
            <person name="Sykes S."/>
            <person name="Wortman J."/>
            <person name="Nusbaum C."/>
            <person name="Birren B."/>
        </authorList>
    </citation>
    <scope>NUCLEOTIDE SEQUENCE [LARGE SCALE GENOMIC DNA]</scope>
    <source>
        <strain evidence="6">FAR1</strain>
    </source>
</reference>
<dbReference type="SUPFAM" id="SSF56801">
    <property type="entry name" value="Acetyl-CoA synthetase-like"/>
    <property type="match status" value="1"/>
</dbReference>
<proteinExistence type="predicted"/>
<dbReference type="InterPro" id="IPR045851">
    <property type="entry name" value="AMP-bd_C_sf"/>
</dbReference>
<name>A0A182Q0L1_9DIPT</name>
<feature type="domain" description="AMP-dependent synthetase/ligase" evidence="3">
    <location>
        <begin position="61"/>
        <end position="196"/>
    </location>
</feature>
<dbReference type="Gene3D" id="3.30.300.30">
    <property type="match status" value="1"/>
</dbReference>
<evidence type="ECO:0000259" key="4">
    <source>
        <dbReference type="Pfam" id="PF13193"/>
    </source>
</evidence>
<comment type="subcellular location">
    <subcellularLocation>
        <location evidence="1">Peroxisome</location>
    </subcellularLocation>
</comment>
<reference evidence="5" key="2">
    <citation type="submission" date="2020-05" db="UniProtKB">
        <authorList>
            <consortium name="EnsemblMetazoa"/>
        </authorList>
    </citation>
    <scope>IDENTIFICATION</scope>
    <source>
        <strain evidence="5">FAR1</strain>
    </source>
</reference>
<feature type="domain" description="AMP-binding enzyme C-terminal" evidence="4">
    <location>
        <begin position="360"/>
        <end position="437"/>
    </location>
</feature>
<dbReference type="GO" id="GO:0005777">
    <property type="term" value="C:peroxisome"/>
    <property type="evidence" value="ECO:0007669"/>
    <property type="project" value="UniProtKB-SubCell"/>
</dbReference>
<evidence type="ECO:0000259" key="3">
    <source>
        <dbReference type="Pfam" id="PF00501"/>
    </source>
</evidence>
<dbReference type="GO" id="GO:0046949">
    <property type="term" value="P:fatty-acyl-CoA biosynthetic process"/>
    <property type="evidence" value="ECO:0007669"/>
    <property type="project" value="TreeGrafter"/>
</dbReference>
<evidence type="ECO:0000313" key="5">
    <source>
        <dbReference type="EnsemblMetazoa" id="AFAF000675-PA"/>
    </source>
</evidence>
<dbReference type="VEuPathDB" id="VectorBase:AFAF000675"/>
<dbReference type="Gene3D" id="3.40.50.12780">
    <property type="entry name" value="N-terminal domain of ligase-like"/>
    <property type="match status" value="2"/>
</dbReference>
<evidence type="ECO:0000313" key="6">
    <source>
        <dbReference type="Proteomes" id="UP000075886"/>
    </source>
</evidence>
<dbReference type="GO" id="GO:0004467">
    <property type="term" value="F:long-chain fatty acid-CoA ligase activity"/>
    <property type="evidence" value="ECO:0007669"/>
    <property type="project" value="TreeGrafter"/>
</dbReference>
<dbReference type="Pfam" id="PF13193">
    <property type="entry name" value="AMP-binding_C"/>
    <property type="match status" value="1"/>
</dbReference>